<keyword evidence="1" id="KW-0472">Membrane</keyword>
<evidence type="ECO:0000313" key="2">
    <source>
        <dbReference type="EMBL" id="KAJ8533123.1"/>
    </source>
</evidence>
<evidence type="ECO:0000256" key="1">
    <source>
        <dbReference type="SAM" id="Phobius"/>
    </source>
</evidence>
<feature type="transmembrane region" description="Helical" evidence="1">
    <location>
        <begin position="270"/>
        <end position="300"/>
    </location>
</feature>
<reference evidence="3" key="1">
    <citation type="journal article" date="2023" name="Proc. Natl. Acad. Sci. U.S.A.">
        <title>Genomic and structural basis for evolution of tropane alkaloid biosynthesis.</title>
        <authorList>
            <person name="Wanga Y.-J."/>
            <person name="Taina T."/>
            <person name="Yua J.-Y."/>
            <person name="Lia J."/>
            <person name="Xua B."/>
            <person name="Chenc J."/>
            <person name="D'Auriad J.C."/>
            <person name="Huanga J.-P."/>
            <person name="Huanga S.-X."/>
        </authorList>
    </citation>
    <scope>NUCLEOTIDE SEQUENCE [LARGE SCALE GENOMIC DNA]</scope>
    <source>
        <strain evidence="3">cv. KIB-2019</strain>
    </source>
</reference>
<dbReference type="Proteomes" id="UP001152561">
    <property type="component" value="Unassembled WGS sequence"/>
</dbReference>
<sequence length="328" mass="36918">MTCYGINKTVRFSQVVFAADLDSSKISLLIEVYGKSTVLDLGQSLNVLCMNTSHDSSRFLETNVVFSNAKRAIEEREWDGLFEIENEGSNSIWLEECDWNHIEHQLKVLSASKSVSKCLEVLPARTFAGTLNPPVNFIEAKEVEQCLFYDSIIVIEFWDPGKSYEQVAKIVTPLFLSVLSHDAGGADKFHASLSILECNMPEDENTFEDENTIKWSAIKDGVYSKTKVRTNSSAKVIGWCDEEDVGFDHQFKYLTSNNTFVLVSNAQLSLLMQVTAIVIVIALIGILFQFWLAVVSNLLILKLSFSQYPSYKPHNIVHSLNFDYLVAL</sequence>
<dbReference type="AlphaFoldDB" id="A0A9Q1R0X8"/>
<evidence type="ECO:0000313" key="3">
    <source>
        <dbReference type="Proteomes" id="UP001152561"/>
    </source>
</evidence>
<name>A0A9Q1R0X8_9SOLA</name>
<comment type="caution">
    <text evidence="2">The sequence shown here is derived from an EMBL/GenBank/DDBJ whole genome shotgun (WGS) entry which is preliminary data.</text>
</comment>
<keyword evidence="3" id="KW-1185">Reference proteome</keyword>
<organism evidence="2 3">
    <name type="scientific">Anisodus acutangulus</name>
    <dbReference type="NCBI Taxonomy" id="402998"/>
    <lineage>
        <taxon>Eukaryota</taxon>
        <taxon>Viridiplantae</taxon>
        <taxon>Streptophyta</taxon>
        <taxon>Embryophyta</taxon>
        <taxon>Tracheophyta</taxon>
        <taxon>Spermatophyta</taxon>
        <taxon>Magnoliopsida</taxon>
        <taxon>eudicotyledons</taxon>
        <taxon>Gunneridae</taxon>
        <taxon>Pentapetalae</taxon>
        <taxon>asterids</taxon>
        <taxon>lamiids</taxon>
        <taxon>Solanales</taxon>
        <taxon>Solanaceae</taxon>
        <taxon>Solanoideae</taxon>
        <taxon>Hyoscyameae</taxon>
        <taxon>Anisodus</taxon>
    </lineage>
</organism>
<accession>A0A9Q1R0X8</accession>
<dbReference type="EMBL" id="JAJAGQ010000020">
    <property type="protein sequence ID" value="KAJ8533123.1"/>
    <property type="molecule type" value="Genomic_DNA"/>
</dbReference>
<keyword evidence="1" id="KW-1133">Transmembrane helix</keyword>
<keyword evidence="1" id="KW-0812">Transmembrane</keyword>
<proteinExistence type="predicted"/>
<gene>
    <name evidence="2" type="ORF">K7X08_016012</name>
</gene>
<protein>
    <submittedName>
        <fullName evidence="2">Uncharacterized protein</fullName>
    </submittedName>
</protein>